<sequence length="94" mass="10854">MLLRIPMDNFFSTYENRSRDLKTQSGLLKKAIEMEKALKSTTNKSLRLPMKPLADTGVVFCIQLLDYFRKLKTPTEQMRSLALETINVNYAADH</sequence>
<reference evidence="4 5" key="1">
    <citation type="submission" date="2017-02" db="UniProtKB">
        <authorList>
            <consortium name="WormBaseParasite"/>
        </authorList>
    </citation>
    <scope>IDENTIFICATION</scope>
</reference>
<keyword evidence="3" id="KW-1185">Reference proteome</keyword>
<gene>
    <name evidence="2" type="ORF">HNAJ_LOCUS13581</name>
    <name evidence="1" type="ORF">HNAJ_LOCUS7140</name>
</gene>
<dbReference type="EMBL" id="UZAE01010938">
    <property type="protein sequence ID" value="VDO03000.1"/>
    <property type="molecule type" value="Genomic_DNA"/>
</dbReference>
<dbReference type="WBParaSite" id="HNAJ_0001360701-mRNA-1">
    <property type="protein sequence ID" value="HNAJ_0001360701-mRNA-1"/>
    <property type="gene ID" value="HNAJ_0001360701"/>
</dbReference>
<protein>
    <submittedName>
        <fullName evidence="4 5">BHLH domain-containing protein</fullName>
    </submittedName>
</protein>
<dbReference type="OrthoDB" id="4869960at2759"/>
<dbReference type="AlphaFoldDB" id="A0A0R3TJA3"/>
<evidence type="ECO:0000313" key="4">
    <source>
        <dbReference type="WBParaSite" id="HNAJ_0000714401-mRNA-1"/>
    </source>
</evidence>
<evidence type="ECO:0000313" key="5">
    <source>
        <dbReference type="WBParaSite" id="HNAJ_0001360701-mRNA-1"/>
    </source>
</evidence>
<proteinExistence type="predicted"/>
<evidence type="ECO:0000313" key="1">
    <source>
        <dbReference type="EMBL" id="VDO03000.1"/>
    </source>
</evidence>
<evidence type="ECO:0000313" key="2">
    <source>
        <dbReference type="EMBL" id="VDO16360.1"/>
    </source>
</evidence>
<dbReference type="WBParaSite" id="HNAJ_0000714401-mRNA-1">
    <property type="protein sequence ID" value="HNAJ_0000714401-mRNA-1"/>
    <property type="gene ID" value="HNAJ_0000714401"/>
</dbReference>
<organism evidence="4">
    <name type="scientific">Rodentolepis nana</name>
    <name type="common">Dwarf tapeworm</name>
    <name type="synonym">Hymenolepis nana</name>
    <dbReference type="NCBI Taxonomy" id="102285"/>
    <lineage>
        <taxon>Eukaryota</taxon>
        <taxon>Metazoa</taxon>
        <taxon>Spiralia</taxon>
        <taxon>Lophotrochozoa</taxon>
        <taxon>Platyhelminthes</taxon>
        <taxon>Cestoda</taxon>
        <taxon>Eucestoda</taxon>
        <taxon>Cyclophyllidea</taxon>
        <taxon>Hymenolepididae</taxon>
        <taxon>Rodentolepis</taxon>
    </lineage>
</organism>
<name>A0A0R3TJA3_RODNA</name>
<evidence type="ECO:0000313" key="3">
    <source>
        <dbReference type="Proteomes" id="UP000278807"/>
    </source>
</evidence>
<accession>A0A0R3TJA3</accession>
<reference evidence="1 3" key="2">
    <citation type="submission" date="2018-11" db="EMBL/GenBank/DDBJ databases">
        <authorList>
            <consortium name="Pathogen Informatics"/>
        </authorList>
    </citation>
    <scope>NUCLEOTIDE SEQUENCE [LARGE SCALE GENOMIC DNA]</scope>
</reference>
<dbReference type="Proteomes" id="UP000278807">
    <property type="component" value="Unassembled WGS sequence"/>
</dbReference>
<dbReference type="EMBL" id="UZAE01015655">
    <property type="protein sequence ID" value="VDO16360.1"/>
    <property type="molecule type" value="Genomic_DNA"/>
</dbReference>